<accession>A0A2G9XBN0</accession>
<keyword evidence="1" id="KW-0472">Membrane</keyword>
<name>A0A2G9XBN0_UNCKA</name>
<evidence type="ECO:0000313" key="3">
    <source>
        <dbReference type="Proteomes" id="UP000231388"/>
    </source>
</evidence>
<keyword evidence="1" id="KW-1133">Transmembrane helix</keyword>
<proteinExistence type="predicted"/>
<reference evidence="2 3" key="1">
    <citation type="submission" date="2017-09" db="EMBL/GenBank/DDBJ databases">
        <title>Depth-based differentiation of microbial function through sediment-hosted aquifers and enrichment of novel symbionts in the deep terrestrial subsurface.</title>
        <authorList>
            <person name="Probst A.J."/>
            <person name="Ladd B."/>
            <person name="Jarett J.K."/>
            <person name="Geller-Mcgrath D.E."/>
            <person name="Sieber C.M."/>
            <person name="Emerson J.B."/>
            <person name="Anantharaman K."/>
            <person name="Thomas B.C."/>
            <person name="Malmstrom R."/>
            <person name="Stieglmeier M."/>
            <person name="Klingl A."/>
            <person name="Woyke T."/>
            <person name="Ryan C.M."/>
            <person name="Banfield J.F."/>
        </authorList>
    </citation>
    <scope>NUCLEOTIDE SEQUENCE [LARGE SCALE GENOMIC DNA]</scope>
    <source>
        <strain evidence="2">CG23_combo_of_CG06-09_8_20_14_all_40_14</strain>
    </source>
</reference>
<organism evidence="2 3">
    <name type="scientific">candidate division WWE3 bacterium CG23_combo_of_CG06-09_8_20_14_all_40_14</name>
    <dbReference type="NCBI Taxonomy" id="1975095"/>
    <lineage>
        <taxon>Bacteria</taxon>
        <taxon>Katanobacteria</taxon>
    </lineage>
</organism>
<protein>
    <submittedName>
        <fullName evidence="2">Uncharacterized protein</fullName>
    </submittedName>
</protein>
<comment type="caution">
    <text evidence="2">The sequence shown here is derived from an EMBL/GenBank/DDBJ whole genome shotgun (WGS) entry which is preliminary data.</text>
</comment>
<sequence>MEILVFDFVVLGAVAVLVYATVLLRSCLDAKEQSSRNRQLLLVIYKMLSEEKEEGGWKS</sequence>
<evidence type="ECO:0000313" key="2">
    <source>
        <dbReference type="EMBL" id="PIP04369.1"/>
    </source>
</evidence>
<feature type="transmembrane region" description="Helical" evidence="1">
    <location>
        <begin position="6"/>
        <end position="28"/>
    </location>
</feature>
<dbReference type="AlphaFoldDB" id="A0A2G9XBN0"/>
<dbReference type="EMBL" id="PCQY01000033">
    <property type="protein sequence ID" value="PIP04369.1"/>
    <property type="molecule type" value="Genomic_DNA"/>
</dbReference>
<dbReference type="Proteomes" id="UP000231388">
    <property type="component" value="Unassembled WGS sequence"/>
</dbReference>
<evidence type="ECO:0000256" key="1">
    <source>
        <dbReference type="SAM" id="Phobius"/>
    </source>
</evidence>
<keyword evidence="1" id="KW-0812">Transmembrane</keyword>
<gene>
    <name evidence="2" type="ORF">COX53_02885</name>
</gene>